<dbReference type="AlphaFoldDB" id="A0AAQ3KQF8"/>
<dbReference type="PANTHER" id="PTHR10291:SF43">
    <property type="entry name" value="DEHYDRODOLICHYL DIPHOSPHATE SYNTHASE COMPLEX SUBUNIT DHDDS"/>
    <property type="match status" value="1"/>
</dbReference>
<comment type="similarity">
    <text evidence="1 3">Belongs to the UPP synthase family.</text>
</comment>
<dbReference type="HAMAP" id="MF_01139">
    <property type="entry name" value="ISPT"/>
    <property type="match status" value="1"/>
</dbReference>
<dbReference type="Pfam" id="PF01255">
    <property type="entry name" value="Prenyltransf"/>
    <property type="match status" value="1"/>
</dbReference>
<dbReference type="EC" id="2.5.1.-" evidence="3"/>
<dbReference type="CDD" id="cd00475">
    <property type="entry name" value="Cis_IPPS"/>
    <property type="match status" value="1"/>
</dbReference>
<dbReference type="Proteomes" id="UP001327560">
    <property type="component" value="Chromosome 6"/>
</dbReference>
<dbReference type="InterPro" id="IPR001441">
    <property type="entry name" value="UPP_synth-like"/>
</dbReference>
<keyword evidence="5" id="KW-1185">Reference proteome</keyword>
<evidence type="ECO:0000256" key="2">
    <source>
        <dbReference type="ARBA" id="ARBA00022679"/>
    </source>
</evidence>
<dbReference type="PROSITE" id="PS01066">
    <property type="entry name" value="UPP_SYNTHASE"/>
    <property type="match status" value="1"/>
</dbReference>
<dbReference type="PANTHER" id="PTHR10291">
    <property type="entry name" value="DEHYDRODOLICHYL DIPHOSPHATE SYNTHASE FAMILY MEMBER"/>
    <property type="match status" value="1"/>
</dbReference>
<organism evidence="4 5">
    <name type="scientific">Canna indica</name>
    <name type="common">Indian-shot</name>
    <dbReference type="NCBI Taxonomy" id="4628"/>
    <lineage>
        <taxon>Eukaryota</taxon>
        <taxon>Viridiplantae</taxon>
        <taxon>Streptophyta</taxon>
        <taxon>Embryophyta</taxon>
        <taxon>Tracheophyta</taxon>
        <taxon>Spermatophyta</taxon>
        <taxon>Magnoliopsida</taxon>
        <taxon>Liliopsida</taxon>
        <taxon>Zingiberales</taxon>
        <taxon>Cannaceae</taxon>
        <taxon>Canna</taxon>
    </lineage>
</organism>
<proteinExistence type="inferred from homology"/>
<evidence type="ECO:0000256" key="1">
    <source>
        <dbReference type="ARBA" id="ARBA00005432"/>
    </source>
</evidence>
<gene>
    <name evidence="4" type="ORF">Cni_G20726</name>
</gene>
<reference evidence="4 5" key="1">
    <citation type="submission" date="2023-10" db="EMBL/GenBank/DDBJ databases">
        <title>Chromosome-scale genome assembly provides insights into flower coloration mechanisms of Canna indica.</title>
        <authorList>
            <person name="Li C."/>
        </authorList>
    </citation>
    <scope>NUCLEOTIDE SEQUENCE [LARGE SCALE GENOMIC DNA]</scope>
    <source>
        <tissue evidence="4">Flower</tissue>
    </source>
</reference>
<evidence type="ECO:0000313" key="5">
    <source>
        <dbReference type="Proteomes" id="UP001327560"/>
    </source>
</evidence>
<evidence type="ECO:0000256" key="3">
    <source>
        <dbReference type="RuleBase" id="RU363018"/>
    </source>
</evidence>
<evidence type="ECO:0000313" key="4">
    <source>
        <dbReference type="EMBL" id="WOL11962.1"/>
    </source>
</evidence>
<dbReference type="SUPFAM" id="SSF64005">
    <property type="entry name" value="Undecaprenyl diphosphate synthase"/>
    <property type="match status" value="1"/>
</dbReference>
<accession>A0AAQ3KQF8</accession>
<dbReference type="GO" id="GO:0045547">
    <property type="term" value="F:ditrans,polycis-polyprenyl diphosphate synthase [(2E,6E)-farnesyl diphosphate specific] activity"/>
    <property type="evidence" value="ECO:0007669"/>
    <property type="project" value="TreeGrafter"/>
</dbReference>
<keyword evidence="2 3" id="KW-0808">Transferase</keyword>
<dbReference type="InterPro" id="IPR018520">
    <property type="entry name" value="UPP_synth-like_CS"/>
</dbReference>
<name>A0AAQ3KQF8_9LILI</name>
<dbReference type="InterPro" id="IPR036424">
    <property type="entry name" value="UPP_synth-like_sf"/>
</dbReference>
<dbReference type="Gene3D" id="3.40.1180.10">
    <property type="entry name" value="Decaprenyl diphosphate synthase-like"/>
    <property type="match status" value="1"/>
</dbReference>
<dbReference type="GO" id="GO:0016094">
    <property type="term" value="P:polyprenol biosynthetic process"/>
    <property type="evidence" value="ECO:0007669"/>
    <property type="project" value="TreeGrafter"/>
</dbReference>
<sequence>MAFSCFVQGDLALQLEALAICEAFLKALELCVDLSVVESDCKIVVDSLLGVTSAPWKVRQAVSEEFNSSILKMEKHGRNLVCKIFQSICHFLRRFLFLVLSFGPIPTHIAFIMDGNRRYAKKQHIKEGTGHAVGFATLLSVLHSCYEMGVKYVTVYAFSIDNFKRKPEEVQVLTDIMKEKIEELLEDESIVRKLGLRISFCGRLHLLTDPVRRAAEKAMASTAGNTGPVLFVCVAYTSTDEIARAIGKECARRIEGTRTSSTPQEIASSISVADLERSLDFGDCPEPDIVVRTSGESRLSNFLLWQTSFSHLQNPSALWPEFSVRHLIWSILEYQKVHPYLQARRRTASSKKDD</sequence>
<protein>
    <recommendedName>
        <fullName evidence="3">Alkyl transferase</fullName>
        <ecNumber evidence="3">2.5.1.-</ecNumber>
    </recommendedName>
</protein>
<dbReference type="NCBIfam" id="TIGR00055">
    <property type="entry name" value="uppS"/>
    <property type="match status" value="1"/>
</dbReference>
<dbReference type="EMBL" id="CP136895">
    <property type="protein sequence ID" value="WOL11962.1"/>
    <property type="molecule type" value="Genomic_DNA"/>
</dbReference>
<dbReference type="GO" id="GO:0005783">
    <property type="term" value="C:endoplasmic reticulum"/>
    <property type="evidence" value="ECO:0007669"/>
    <property type="project" value="TreeGrafter"/>
</dbReference>